<dbReference type="OrthoDB" id="78814at2759"/>
<reference evidence="3" key="1">
    <citation type="submission" date="2019-03" db="EMBL/GenBank/DDBJ databases">
        <title>Long read genome sequence of the mycoparasitic Pythium oligandrum ATCC 38472 isolated from sugarbeet rhizosphere.</title>
        <authorList>
            <person name="Gaulin E."/>
        </authorList>
    </citation>
    <scope>NUCLEOTIDE SEQUENCE</scope>
    <source>
        <strain evidence="3">ATCC 38472_TT</strain>
    </source>
</reference>
<gene>
    <name evidence="3" type="ORF">Poli38472_005879</name>
</gene>
<feature type="coiled-coil region" evidence="1">
    <location>
        <begin position="176"/>
        <end position="210"/>
    </location>
</feature>
<protein>
    <submittedName>
        <fullName evidence="3">Uncharacterized protein</fullName>
    </submittedName>
</protein>
<feature type="region of interest" description="Disordered" evidence="2">
    <location>
        <begin position="1400"/>
        <end position="1440"/>
    </location>
</feature>
<feature type="coiled-coil region" evidence="1">
    <location>
        <begin position="599"/>
        <end position="757"/>
    </location>
</feature>
<evidence type="ECO:0000256" key="2">
    <source>
        <dbReference type="SAM" id="MobiDB-lite"/>
    </source>
</evidence>
<dbReference type="PANTHER" id="PTHR45615:SF40">
    <property type="entry name" value="MYOSIN HEAVY CHAIN, NON-MUSCLE"/>
    <property type="match status" value="1"/>
</dbReference>
<dbReference type="EMBL" id="SPLM01000002">
    <property type="protein sequence ID" value="TMW68411.1"/>
    <property type="molecule type" value="Genomic_DNA"/>
</dbReference>
<feature type="compositionally biased region" description="Basic residues" evidence="2">
    <location>
        <begin position="1472"/>
        <end position="1482"/>
    </location>
</feature>
<feature type="coiled-coil region" evidence="1">
    <location>
        <begin position="804"/>
        <end position="863"/>
    </location>
</feature>
<dbReference type="GO" id="GO:0032982">
    <property type="term" value="C:myosin filament"/>
    <property type="evidence" value="ECO:0007669"/>
    <property type="project" value="TreeGrafter"/>
</dbReference>
<keyword evidence="1" id="KW-0175">Coiled coil</keyword>
<feature type="region of interest" description="Disordered" evidence="2">
    <location>
        <begin position="1268"/>
        <end position="1301"/>
    </location>
</feature>
<dbReference type="GO" id="GO:0005737">
    <property type="term" value="C:cytoplasm"/>
    <property type="evidence" value="ECO:0007669"/>
    <property type="project" value="TreeGrafter"/>
</dbReference>
<dbReference type="GO" id="GO:0016460">
    <property type="term" value="C:myosin II complex"/>
    <property type="evidence" value="ECO:0007669"/>
    <property type="project" value="TreeGrafter"/>
</dbReference>
<name>A0A8K1CTP2_PYTOL</name>
<feature type="compositionally biased region" description="Low complexity" evidence="2">
    <location>
        <begin position="1483"/>
        <end position="1493"/>
    </location>
</feature>
<feature type="coiled-coil region" evidence="1">
    <location>
        <begin position="254"/>
        <end position="486"/>
    </location>
</feature>
<feature type="compositionally biased region" description="Polar residues" evidence="2">
    <location>
        <begin position="1406"/>
        <end position="1418"/>
    </location>
</feature>
<evidence type="ECO:0000256" key="1">
    <source>
        <dbReference type="SAM" id="Coils"/>
    </source>
</evidence>
<organism evidence="3 4">
    <name type="scientific">Pythium oligandrum</name>
    <name type="common">Mycoparasitic fungus</name>
    <dbReference type="NCBI Taxonomy" id="41045"/>
    <lineage>
        <taxon>Eukaryota</taxon>
        <taxon>Sar</taxon>
        <taxon>Stramenopiles</taxon>
        <taxon>Oomycota</taxon>
        <taxon>Peronosporomycetes</taxon>
        <taxon>Pythiales</taxon>
        <taxon>Pythiaceae</taxon>
        <taxon>Pythium</taxon>
    </lineage>
</organism>
<evidence type="ECO:0000313" key="3">
    <source>
        <dbReference type="EMBL" id="TMW68411.1"/>
    </source>
</evidence>
<proteinExistence type="predicted"/>
<keyword evidence="4" id="KW-1185">Reference proteome</keyword>
<feature type="region of interest" description="Disordered" evidence="2">
    <location>
        <begin position="1"/>
        <end position="26"/>
    </location>
</feature>
<dbReference type="PANTHER" id="PTHR45615">
    <property type="entry name" value="MYOSIN HEAVY CHAIN, NON-MUSCLE"/>
    <property type="match status" value="1"/>
</dbReference>
<feature type="region of interest" description="Disordered" evidence="2">
    <location>
        <begin position="1455"/>
        <end position="1522"/>
    </location>
</feature>
<evidence type="ECO:0000313" key="4">
    <source>
        <dbReference type="Proteomes" id="UP000794436"/>
    </source>
</evidence>
<dbReference type="Gene3D" id="1.10.287.1490">
    <property type="match status" value="1"/>
</dbReference>
<accession>A0A8K1CTP2</accession>
<sequence>MSPSGKKSRRNGMEKASRSFSEQHHGVMQPEGYAYANDPRVPPSIAMAQPTPELLFQLQQLQHQNHLQQQAAVAATAYAFGGPAISSVPAAYPTYMGMAPLVHRASTGSIVSGIDDSGPPLTKHEHHSAGIPHEADFVDRIEKKDQMITQIGSFLHQIKQESEGTAQAWKEKLHEMAELKKQLSLLTSQLKESQEREQSTSQQLAQVTEDVELAVHGLKESEARHVEELKIMNEEILRRQTEADHMKTGYEESLRHLSEQLLLAQQQYQEASSRCEKLEESLRSMEAGQKLVFGSVEEQRRELQHNLESAVERIRSLETEKQDIGSHLCNVTQTLDQTKAHEEQAQLQLSEVSKELEQSRTTWTERFHSLQNEKAELLAAQSMLQSQVQTLESKLQDEQKQKEQINALMIEELQRINGNTEALHHQQVTALHQVESEREQWKSEALSYQSNFTQLEAKYNQTRSELERLQAKIYQVDEENQRLQQHGTEKASTLEEMNEQLHHTLTDLRTTTERYNVVCQEYEQLVNSIQQCYQLLPSIASADGSVHDYLETIAKALEESRQGTSVMEQMKLSMLRIQQDRDLERDRFRQREQELLTRQQTLESELETTQADAKDLAQEVQDLTRQLGGNEAKLTSQVQQLSRELDEARTNSAMQVLQLQKSLDSLKNRIHQLESEKKELLQEAEGINASMEALYQSKNEKQVELDQVKASWKELQVEVADLKETHEDLEANYQGTMEELNRKSREMQGQIHDLLAMNERLKVEGSTCMEQLTKTRADCDALGRQYATDQARWNDTDRETQLVLEDKTRRMDEMMDMLTQLQSRNEMLEQSKAVDDQSTRAEIERCQQQLSALGQEKKRLEMAYATIKSQQDQVMQELYTHKEEKRHFLQSHSEMEEQATSLKNEVLRLNSDLERATRAKSMLQQEVNRVTNEGQDLLRQFEVLRRDSRIQEKNYQDEVDRLRKEIEDLRGESGESGALLEEMQTKMTSVQNAANATINDLMAELQHAQETLTYEKNRSQKENDVLKTQVRSLEDDCRAKDADLKALNSAYRQEKDHFTEKETELNMKISRLSSALETKRHEVDKLSKDLETKGLKVAEYERKINPLTNMKDNLQTKCSELKQALDMKTREFHDVEERSREELARAVKEKRELESMYIGIKEEYELIRSQCNGQQQHLQSEARVLKQNLERTKTELMKASAEILSLNQRLESGQAASNETIAELSARLQSADQQKEMAVNALQREINLERERRRETEVQKMELQRLLRQRAGASQSAPNTSSTGNTIGSLFAPADDDTSRTTTGFAAKEVDQVLHKASMNQQGTDSKITKSKTPPELKKFYANEPMTNAELANLPMTFIKAQIGLDVASTKSPTKAFRSTQSRVTHVDNNDDIPLLALEKLPQNPEADTSENSPTCDSMDNERMGSDKRGGGLSYMASLSSRSNSDRYLTEILESSTRKQKTHSSPSINSSSKKKTSTKPKRPSASSTATAAAYGGFTSLPNAMTSSPKMKSNSKLLPRIQQ</sequence>
<feature type="coiled-coil region" evidence="1">
    <location>
        <begin position="892"/>
        <end position="1266"/>
    </location>
</feature>
<dbReference type="Proteomes" id="UP000794436">
    <property type="component" value="Unassembled WGS sequence"/>
</dbReference>
<comment type="caution">
    <text evidence="3">The sequence shown here is derived from an EMBL/GenBank/DDBJ whole genome shotgun (WGS) entry which is preliminary data.</text>
</comment>
<dbReference type="GO" id="GO:0000146">
    <property type="term" value="F:microfilament motor activity"/>
    <property type="evidence" value="ECO:0007669"/>
    <property type="project" value="TreeGrafter"/>
</dbReference>
<dbReference type="GO" id="GO:0051015">
    <property type="term" value="F:actin filament binding"/>
    <property type="evidence" value="ECO:0007669"/>
    <property type="project" value="TreeGrafter"/>
</dbReference>
<feature type="compositionally biased region" description="Basic and acidic residues" evidence="2">
    <location>
        <begin position="1420"/>
        <end position="1430"/>
    </location>
</feature>
<feature type="compositionally biased region" description="Polar residues" evidence="2">
    <location>
        <begin position="1272"/>
        <end position="1288"/>
    </location>
</feature>
<feature type="compositionally biased region" description="Polar residues" evidence="2">
    <location>
        <begin position="1499"/>
        <end position="1522"/>
    </location>
</feature>
<feature type="compositionally biased region" description="Basic residues" evidence="2">
    <location>
        <begin position="1"/>
        <end position="10"/>
    </location>
</feature>
<feature type="compositionally biased region" description="Basic and acidic residues" evidence="2">
    <location>
        <begin position="11"/>
        <end position="25"/>
    </location>
</feature>